<feature type="domain" description="Pterin-binding" evidence="9">
    <location>
        <begin position="12"/>
        <end position="281"/>
    </location>
</feature>
<dbReference type="SUPFAM" id="SSF51717">
    <property type="entry name" value="Dihydropteroate synthetase-like"/>
    <property type="match status" value="1"/>
</dbReference>
<dbReference type="EC" id="2.5.1.15" evidence="4"/>
<dbReference type="InterPro" id="IPR011005">
    <property type="entry name" value="Dihydropteroate_synth-like_sf"/>
</dbReference>
<comment type="pathway">
    <text evidence="3">Cofactor biosynthesis; tetrahydrofolate biosynthesis; 7,8-dihydrofolate from 2-amino-4-hydroxy-6-hydroxymethyl-7,8-dihydropteridine diphosphate and 4-aminobenzoate: step 1/2.</text>
</comment>
<dbReference type="NCBIfam" id="TIGR01496">
    <property type="entry name" value="DHPS"/>
    <property type="match status" value="1"/>
</dbReference>
<dbReference type="PROSITE" id="PS00793">
    <property type="entry name" value="DHPS_2"/>
    <property type="match status" value="1"/>
</dbReference>
<dbReference type="GO" id="GO:0005829">
    <property type="term" value="C:cytosol"/>
    <property type="evidence" value="ECO:0007669"/>
    <property type="project" value="TreeGrafter"/>
</dbReference>
<sequence length="293" mass="31299">MLGRIHDPEQPPVVMGIVNATPDSFFAPSRVPGTPEGVRSALGLVEAGADILDVGGESSRPGAEYVSAREELDRVLPVIRGIREHSDVVISLDTRKAEVARAALEAGADIINDISGFRDDPELLPLVAGTNTPIVIMHMKGSPRTMQVDPRYDDPVSEVRGFLARQVRLALAAGVNPEGIIVDPGIGFGKRLEDNLALLDNLGECSRLEGAPPEGFPVLLGHSRKGFIGTLLEPVLTAEDDSAAGGAPRLIGTLAAGLYGILRGARILRVHDPRETRMAVQVWWSIQQGRQVQ</sequence>
<dbReference type="GO" id="GO:0046654">
    <property type="term" value="P:tetrahydrofolate biosynthetic process"/>
    <property type="evidence" value="ECO:0007669"/>
    <property type="project" value="TreeGrafter"/>
</dbReference>
<dbReference type="PROSITE" id="PS50972">
    <property type="entry name" value="PTERIN_BINDING"/>
    <property type="match status" value="1"/>
</dbReference>
<comment type="catalytic activity">
    <reaction evidence="1">
        <text>(7,8-dihydropterin-6-yl)methyl diphosphate + 4-aminobenzoate = 7,8-dihydropteroate + diphosphate</text>
        <dbReference type="Rhea" id="RHEA:19949"/>
        <dbReference type="ChEBI" id="CHEBI:17836"/>
        <dbReference type="ChEBI" id="CHEBI:17839"/>
        <dbReference type="ChEBI" id="CHEBI:33019"/>
        <dbReference type="ChEBI" id="CHEBI:72950"/>
        <dbReference type="EC" id="2.5.1.15"/>
    </reaction>
</comment>
<dbReference type="AlphaFoldDB" id="A0A098QYX4"/>
<evidence type="ECO:0000313" key="11">
    <source>
        <dbReference type="Proteomes" id="UP000029692"/>
    </source>
</evidence>
<dbReference type="Pfam" id="PF00809">
    <property type="entry name" value="Pterin_bind"/>
    <property type="match status" value="1"/>
</dbReference>
<keyword evidence="8" id="KW-0289">Folate biosynthesis</keyword>
<gene>
    <name evidence="10" type="ORF">DC28_05545</name>
</gene>
<keyword evidence="7" id="KW-0460">Magnesium</keyword>
<evidence type="ECO:0000259" key="9">
    <source>
        <dbReference type="PROSITE" id="PS50972"/>
    </source>
</evidence>
<accession>A0A098QYX4</accession>
<dbReference type="Gene3D" id="3.20.20.20">
    <property type="entry name" value="Dihydropteroate synthase-like"/>
    <property type="match status" value="1"/>
</dbReference>
<evidence type="ECO:0000256" key="7">
    <source>
        <dbReference type="ARBA" id="ARBA00022842"/>
    </source>
</evidence>
<evidence type="ECO:0000256" key="3">
    <source>
        <dbReference type="ARBA" id="ARBA00004763"/>
    </source>
</evidence>
<dbReference type="eggNOG" id="COG0294">
    <property type="taxonomic scope" value="Bacteria"/>
</dbReference>
<dbReference type="PANTHER" id="PTHR20941:SF1">
    <property type="entry name" value="FOLIC ACID SYNTHESIS PROTEIN FOL1"/>
    <property type="match status" value="1"/>
</dbReference>
<dbReference type="CDD" id="cd00739">
    <property type="entry name" value="DHPS"/>
    <property type="match status" value="1"/>
</dbReference>
<dbReference type="EMBL" id="JNUP01000047">
    <property type="protein sequence ID" value="KGE72834.1"/>
    <property type="molecule type" value="Genomic_DNA"/>
</dbReference>
<dbReference type="PANTHER" id="PTHR20941">
    <property type="entry name" value="FOLATE SYNTHESIS PROTEINS"/>
    <property type="match status" value="1"/>
</dbReference>
<keyword evidence="11" id="KW-1185">Reference proteome</keyword>
<dbReference type="STRING" id="1480694.DC28_05545"/>
<evidence type="ECO:0000256" key="8">
    <source>
        <dbReference type="ARBA" id="ARBA00022909"/>
    </source>
</evidence>
<keyword evidence="5" id="KW-0808">Transferase</keyword>
<dbReference type="InterPro" id="IPR045031">
    <property type="entry name" value="DHP_synth-like"/>
</dbReference>
<comment type="cofactor">
    <cofactor evidence="2">
        <name>Mg(2+)</name>
        <dbReference type="ChEBI" id="CHEBI:18420"/>
    </cofactor>
</comment>
<comment type="caution">
    <text evidence="10">The sequence shown here is derived from an EMBL/GenBank/DDBJ whole genome shotgun (WGS) entry which is preliminary data.</text>
</comment>
<protein>
    <recommendedName>
        <fullName evidence="4">dihydropteroate synthase</fullName>
        <ecNumber evidence="4">2.5.1.15</ecNumber>
    </recommendedName>
</protein>
<proteinExistence type="predicted"/>
<evidence type="ECO:0000256" key="6">
    <source>
        <dbReference type="ARBA" id="ARBA00022723"/>
    </source>
</evidence>
<dbReference type="InterPro" id="IPR000489">
    <property type="entry name" value="Pterin-binding_dom"/>
</dbReference>
<dbReference type="Proteomes" id="UP000029692">
    <property type="component" value="Unassembled WGS sequence"/>
</dbReference>
<keyword evidence="6" id="KW-0479">Metal-binding</keyword>
<evidence type="ECO:0000256" key="5">
    <source>
        <dbReference type="ARBA" id="ARBA00022679"/>
    </source>
</evidence>
<reference evidence="10 11" key="1">
    <citation type="submission" date="2014-05" db="EMBL/GenBank/DDBJ databases">
        <title>De novo Genome Sequence of Spirocheata sp.</title>
        <authorList>
            <person name="Shivani Y."/>
            <person name="Subhash Y."/>
            <person name="Tushar L."/>
            <person name="Sasikala C."/>
            <person name="Ramana C.V."/>
        </authorList>
    </citation>
    <scope>NUCLEOTIDE SEQUENCE [LARGE SCALE GENOMIC DNA]</scope>
    <source>
        <strain evidence="10 11">JC230</strain>
    </source>
</reference>
<evidence type="ECO:0000256" key="1">
    <source>
        <dbReference type="ARBA" id="ARBA00000012"/>
    </source>
</evidence>
<dbReference type="GO" id="GO:0046872">
    <property type="term" value="F:metal ion binding"/>
    <property type="evidence" value="ECO:0007669"/>
    <property type="project" value="UniProtKB-KW"/>
</dbReference>
<dbReference type="GO" id="GO:0004156">
    <property type="term" value="F:dihydropteroate synthase activity"/>
    <property type="evidence" value="ECO:0007669"/>
    <property type="project" value="UniProtKB-EC"/>
</dbReference>
<dbReference type="GO" id="GO:0046656">
    <property type="term" value="P:folic acid biosynthetic process"/>
    <property type="evidence" value="ECO:0007669"/>
    <property type="project" value="UniProtKB-KW"/>
</dbReference>
<organism evidence="10 11">
    <name type="scientific">Spirochaeta lutea</name>
    <dbReference type="NCBI Taxonomy" id="1480694"/>
    <lineage>
        <taxon>Bacteria</taxon>
        <taxon>Pseudomonadati</taxon>
        <taxon>Spirochaetota</taxon>
        <taxon>Spirochaetia</taxon>
        <taxon>Spirochaetales</taxon>
        <taxon>Spirochaetaceae</taxon>
        <taxon>Spirochaeta</taxon>
    </lineage>
</organism>
<evidence type="ECO:0000256" key="4">
    <source>
        <dbReference type="ARBA" id="ARBA00012458"/>
    </source>
</evidence>
<evidence type="ECO:0000313" key="10">
    <source>
        <dbReference type="EMBL" id="KGE72834.1"/>
    </source>
</evidence>
<dbReference type="InterPro" id="IPR006390">
    <property type="entry name" value="DHP_synth_dom"/>
</dbReference>
<dbReference type="OrthoDB" id="9811744at2"/>
<name>A0A098QYX4_9SPIO</name>
<evidence type="ECO:0000256" key="2">
    <source>
        <dbReference type="ARBA" id="ARBA00001946"/>
    </source>
</evidence>